<accession>A0A1F5NDJ2</accession>
<name>A0A1F5NDJ2_9BACT</name>
<dbReference type="AlphaFoldDB" id="A0A1F5NDJ2"/>
<evidence type="ECO:0008006" key="3">
    <source>
        <dbReference type="Google" id="ProtNLM"/>
    </source>
</evidence>
<dbReference type="EMBL" id="MFEG01000026">
    <property type="protein sequence ID" value="OGE75716.1"/>
    <property type="molecule type" value="Genomic_DNA"/>
</dbReference>
<reference evidence="1 2" key="1">
    <citation type="journal article" date="2016" name="Nat. Commun.">
        <title>Thousands of microbial genomes shed light on interconnected biogeochemical processes in an aquifer system.</title>
        <authorList>
            <person name="Anantharaman K."/>
            <person name="Brown C.T."/>
            <person name="Hug L.A."/>
            <person name="Sharon I."/>
            <person name="Castelle C.J."/>
            <person name="Probst A.J."/>
            <person name="Thomas B.C."/>
            <person name="Singh A."/>
            <person name="Wilkins M.J."/>
            <person name="Karaoz U."/>
            <person name="Brodie E.L."/>
            <person name="Williams K.H."/>
            <person name="Hubbard S.S."/>
            <person name="Banfield J.F."/>
        </authorList>
    </citation>
    <scope>NUCLEOTIDE SEQUENCE [LARGE SCALE GENOMIC DNA]</scope>
</reference>
<sequence length="172" mass="18629">MMHLENRPENWFKWTLAALAIVGLFVLGSMSNIVSDSETAEPAGSPSSPRGWQTYRSEVLGLQVAYPGEWSVVQDPVIESSVSFANPNDLSESLRIYAVAPDAEGLIREALASFSAKAIKIGGQPGVMYKNTGIDGTTSKVALVNFDGKLYYIGGNSADFEELLEQVSFFNN</sequence>
<proteinExistence type="predicted"/>
<gene>
    <name evidence="1" type="ORF">A3K06_00360</name>
</gene>
<dbReference type="Proteomes" id="UP000176547">
    <property type="component" value="Unassembled WGS sequence"/>
</dbReference>
<comment type="caution">
    <text evidence="1">The sequence shown here is derived from an EMBL/GenBank/DDBJ whole genome shotgun (WGS) entry which is preliminary data.</text>
</comment>
<evidence type="ECO:0000313" key="1">
    <source>
        <dbReference type="EMBL" id="OGE75716.1"/>
    </source>
</evidence>
<evidence type="ECO:0000313" key="2">
    <source>
        <dbReference type="Proteomes" id="UP000176547"/>
    </source>
</evidence>
<organism evidence="1 2">
    <name type="scientific">Candidatus Doudnabacteria bacterium RIFCSPHIGHO2_01_52_17</name>
    <dbReference type="NCBI Taxonomy" id="1817820"/>
    <lineage>
        <taxon>Bacteria</taxon>
        <taxon>Candidatus Doudnaibacteriota</taxon>
    </lineage>
</organism>
<protein>
    <recommendedName>
        <fullName evidence="3">DUF4367 domain-containing protein</fullName>
    </recommendedName>
</protein>